<name>A0A645HBV8_9ZZZZ</name>
<evidence type="ECO:0000256" key="1">
    <source>
        <dbReference type="SAM" id="Phobius"/>
    </source>
</evidence>
<sequence length="159" mass="17656">MQFCRELNLSEGYLGVFAALVVAGAVCGNFFIVRWTRRHTSRSALLIGPGVYFVIFVGALWRGSLIWAMTLFFLLGFARDVWNSAEWSLMVTLPERRLHNKNSAMTMMVMAPPILFAGFGGGALYSATGSFNLLSAIAALLLLPAIYFSWRLPRGANRR</sequence>
<dbReference type="AlphaFoldDB" id="A0A645HBV8"/>
<evidence type="ECO:0000313" key="2">
    <source>
        <dbReference type="EMBL" id="MPN35609.1"/>
    </source>
</evidence>
<keyword evidence="1" id="KW-0812">Transmembrane</keyword>
<dbReference type="EMBL" id="VSSQ01089308">
    <property type="protein sequence ID" value="MPN35609.1"/>
    <property type="molecule type" value="Genomic_DNA"/>
</dbReference>
<comment type="caution">
    <text evidence="2">The sequence shown here is derived from an EMBL/GenBank/DDBJ whole genome shotgun (WGS) entry which is preliminary data.</text>
</comment>
<dbReference type="Gene3D" id="1.20.1250.20">
    <property type="entry name" value="MFS general substrate transporter like domains"/>
    <property type="match status" value="1"/>
</dbReference>
<dbReference type="SUPFAM" id="SSF103473">
    <property type="entry name" value="MFS general substrate transporter"/>
    <property type="match status" value="1"/>
</dbReference>
<protein>
    <submittedName>
        <fullName evidence="2">Uncharacterized protein</fullName>
    </submittedName>
</protein>
<feature type="transmembrane region" description="Helical" evidence="1">
    <location>
        <begin position="131"/>
        <end position="150"/>
    </location>
</feature>
<reference evidence="2" key="1">
    <citation type="submission" date="2019-08" db="EMBL/GenBank/DDBJ databases">
        <authorList>
            <person name="Kucharzyk K."/>
            <person name="Murdoch R.W."/>
            <person name="Higgins S."/>
            <person name="Loffler F."/>
        </authorList>
    </citation>
    <scope>NUCLEOTIDE SEQUENCE</scope>
</reference>
<accession>A0A645HBV8</accession>
<dbReference type="InterPro" id="IPR036259">
    <property type="entry name" value="MFS_trans_sf"/>
</dbReference>
<organism evidence="2">
    <name type="scientific">bioreactor metagenome</name>
    <dbReference type="NCBI Taxonomy" id="1076179"/>
    <lineage>
        <taxon>unclassified sequences</taxon>
        <taxon>metagenomes</taxon>
        <taxon>ecological metagenomes</taxon>
    </lineage>
</organism>
<keyword evidence="1" id="KW-1133">Transmembrane helix</keyword>
<gene>
    <name evidence="2" type="ORF">SDC9_183107</name>
</gene>
<proteinExistence type="predicted"/>
<feature type="transmembrane region" description="Helical" evidence="1">
    <location>
        <begin position="103"/>
        <end position="125"/>
    </location>
</feature>
<feature type="transmembrane region" description="Helical" evidence="1">
    <location>
        <begin position="44"/>
        <end position="60"/>
    </location>
</feature>
<feature type="transmembrane region" description="Helical" evidence="1">
    <location>
        <begin position="12"/>
        <end position="32"/>
    </location>
</feature>
<keyword evidence="1" id="KW-0472">Membrane</keyword>
<feature type="transmembrane region" description="Helical" evidence="1">
    <location>
        <begin position="66"/>
        <end position="82"/>
    </location>
</feature>